<evidence type="ECO:0000259" key="8">
    <source>
        <dbReference type="PROSITE" id="PS51007"/>
    </source>
</evidence>
<protein>
    <submittedName>
        <fullName evidence="9">Cytochrome c</fullName>
    </submittedName>
</protein>
<proteinExistence type="predicted"/>
<evidence type="ECO:0000313" key="10">
    <source>
        <dbReference type="Proteomes" id="UP000290637"/>
    </source>
</evidence>
<reference evidence="9 10" key="1">
    <citation type="submission" date="2019-02" db="EMBL/GenBank/DDBJ databases">
        <title>Draft Genome Sequences of Six Type Strains of the Genus Massilia.</title>
        <authorList>
            <person name="Miess H."/>
            <person name="Frediansyhah A."/>
            <person name="Gross H."/>
        </authorList>
    </citation>
    <scope>NUCLEOTIDE SEQUENCE [LARGE SCALE GENOMIC DNA]</scope>
    <source>
        <strain evidence="9 10">DSM 17473</strain>
    </source>
</reference>
<name>A0A4P6L797_9BURK</name>
<dbReference type="PROSITE" id="PS51007">
    <property type="entry name" value="CYTC"/>
    <property type="match status" value="1"/>
</dbReference>
<dbReference type="Proteomes" id="UP000290637">
    <property type="component" value="Chromosome"/>
</dbReference>
<keyword evidence="10" id="KW-1185">Reference proteome</keyword>
<dbReference type="InterPro" id="IPR050597">
    <property type="entry name" value="Cytochrome_c_Oxidase_Subunit"/>
</dbReference>
<evidence type="ECO:0000256" key="3">
    <source>
        <dbReference type="ARBA" id="ARBA00022723"/>
    </source>
</evidence>
<feature type="domain" description="Cytochrome c" evidence="8">
    <location>
        <begin position="23"/>
        <end position="101"/>
    </location>
</feature>
<feature type="signal peptide" evidence="7">
    <location>
        <begin position="1"/>
        <end position="21"/>
    </location>
</feature>
<dbReference type="Gene3D" id="1.10.760.10">
    <property type="entry name" value="Cytochrome c-like domain"/>
    <property type="match status" value="1"/>
</dbReference>
<evidence type="ECO:0000256" key="5">
    <source>
        <dbReference type="ARBA" id="ARBA00023004"/>
    </source>
</evidence>
<keyword evidence="4" id="KW-0249">Electron transport</keyword>
<organism evidence="9 10">
    <name type="scientific">Pseudoduganella lutea</name>
    <dbReference type="NCBI Taxonomy" id="321985"/>
    <lineage>
        <taxon>Bacteria</taxon>
        <taxon>Pseudomonadati</taxon>
        <taxon>Pseudomonadota</taxon>
        <taxon>Betaproteobacteria</taxon>
        <taxon>Burkholderiales</taxon>
        <taxon>Oxalobacteraceae</taxon>
        <taxon>Telluria group</taxon>
        <taxon>Pseudoduganella</taxon>
    </lineage>
</organism>
<dbReference type="KEGG" id="plue:EWM63_14415"/>
<keyword evidence="5 6" id="KW-0408">Iron</keyword>
<evidence type="ECO:0000256" key="6">
    <source>
        <dbReference type="PROSITE-ProRule" id="PRU00433"/>
    </source>
</evidence>
<sequence>MTLSTLALVPVLALVCTPAFAAEPVSAGERLAATCTACHGTRGNTAGTALPPLAGQSKETLLANLKAFKEGSRPATIMTQLAKGYTDEQLAQIAAWFAAQRGEKGEKP</sequence>
<dbReference type="AlphaFoldDB" id="A0A4P6L797"/>
<dbReference type="OrthoDB" id="8526831at2"/>
<keyword evidence="7" id="KW-0732">Signal</keyword>
<keyword evidence="2 6" id="KW-0349">Heme</keyword>
<evidence type="ECO:0000256" key="1">
    <source>
        <dbReference type="ARBA" id="ARBA00022448"/>
    </source>
</evidence>
<dbReference type="SUPFAM" id="SSF46626">
    <property type="entry name" value="Cytochrome c"/>
    <property type="match status" value="1"/>
</dbReference>
<dbReference type="InterPro" id="IPR009056">
    <property type="entry name" value="Cyt_c-like_dom"/>
</dbReference>
<evidence type="ECO:0000313" key="9">
    <source>
        <dbReference type="EMBL" id="QBE67275.1"/>
    </source>
</evidence>
<dbReference type="InterPro" id="IPR036909">
    <property type="entry name" value="Cyt_c-like_dom_sf"/>
</dbReference>
<gene>
    <name evidence="9" type="ORF">EWM63_14415</name>
</gene>
<evidence type="ECO:0000256" key="4">
    <source>
        <dbReference type="ARBA" id="ARBA00022982"/>
    </source>
</evidence>
<keyword evidence="3 6" id="KW-0479">Metal-binding</keyword>
<dbReference type="PANTHER" id="PTHR33751">
    <property type="entry name" value="CBB3-TYPE CYTOCHROME C OXIDASE SUBUNIT FIXP"/>
    <property type="match status" value="1"/>
</dbReference>
<feature type="chain" id="PRO_5020370070" evidence="7">
    <location>
        <begin position="22"/>
        <end position="108"/>
    </location>
</feature>
<keyword evidence="1" id="KW-0813">Transport</keyword>
<dbReference type="PANTHER" id="PTHR33751:SF9">
    <property type="entry name" value="CYTOCHROME C4"/>
    <property type="match status" value="1"/>
</dbReference>
<dbReference type="Pfam" id="PF00034">
    <property type="entry name" value="Cytochrom_C"/>
    <property type="match status" value="1"/>
</dbReference>
<evidence type="ECO:0000256" key="2">
    <source>
        <dbReference type="ARBA" id="ARBA00022617"/>
    </source>
</evidence>
<dbReference type="GO" id="GO:0046872">
    <property type="term" value="F:metal ion binding"/>
    <property type="evidence" value="ECO:0007669"/>
    <property type="project" value="UniProtKB-KW"/>
</dbReference>
<evidence type="ECO:0000256" key="7">
    <source>
        <dbReference type="SAM" id="SignalP"/>
    </source>
</evidence>
<accession>A0A4P6L797</accession>
<dbReference type="GO" id="GO:0020037">
    <property type="term" value="F:heme binding"/>
    <property type="evidence" value="ECO:0007669"/>
    <property type="project" value="InterPro"/>
</dbReference>
<dbReference type="EMBL" id="CP035913">
    <property type="protein sequence ID" value="QBE67275.1"/>
    <property type="molecule type" value="Genomic_DNA"/>
</dbReference>
<dbReference type="GO" id="GO:0009055">
    <property type="term" value="F:electron transfer activity"/>
    <property type="evidence" value="ECO:0007669"/>
    <property type="project" value="InterPro"/>
</dbReference>